<keyword evidence="3 5" id="KW-0378">Hydrolase</keyword>
<dbReference type="OrthoDB" id="9812068at2"/>
<evidence type="ECO:0000259" key="7">
    <source>
        <dbReference type="PROSITE" id="PS50106"/>
    </source>
</evidence>
<dbReference type="Gene3D" id="3.90.226.10">
    <property type="entry name" value="2-enoyl-CoA Hydratase, Chain A, domain 1"/>
    <property type="match status" value="1"/>
</dbReference>
<keyword evidence="6" id="KW-0732">Signal</keyword>
<feature type="signal peptide" evidence="6">
    <location>
        <begin position="1"/>
        <end position="24"/>
    </location>
</feature>
<evidence type="ECO:0000256" key="6">
    <source>
        <dbReference type="SAM" id="SignalP"/>
    </source>
</evidence>
<dbReference type="CDD" id="cd07560">
    <property type="entry name" value="Peptidase_S41_CPP"/>
    <property type="match status" value="1"/>
</dbReference>
<sequence>MKQYQLKMVSTLMVGLFSAINVVAVEPTIKASELILPKPTPQHSLSAKRVTARLTQSHYHKFILDDAFAGKIFDRYIDWLDGAHNTFLASDVEEMRAKYATKLDDELYEGKLDSAFEIYDLMTKRRYERYKYALSLLDHEPDLKGDDQIENDREKAPFPQTLEEANTLWEQRVKNDIISLYLKDKKWPEIKKTLVKRYNLAIKRLTQNKADDILQTYLNAFAREIDPHTSYLSPRAAKRFQESMNLSLEGIGATLTMEDDVTVIKSLVPGAPAARSKKIRVNDKIIGVGQSANKIEDVVGWRLDDIIDKIKGKKGTKVYLEIEPEKGGKSKIVTLVRDKIRLEDSAAKLTVTKTEGKNIAVIKIPGFYIGLTDDVRKLLKEMKTKKADGLIIDLRENGGGSLTEVIELVGLFIKEGPVVQVRDAFNRIKVHEDPDNSVQYDGNIMVMINRHSASASEIFAAAMQDYNRAIIVGQQTFGKGTVQQSRSLNFVYDLDREPLGSIQYTIQKFYRINGGSTQLKGVEADIRFPEIINAEKTGESFEDNALPWDKIPAANYKELGQARNAVAALTEKHQQRIAKDPEFIVLNEDISIRKARDERKFTSLNLKARLAENKADDAKRLKDLNARFKREGKKPLKDLDQLPKDYEAPDFFLKETEKMMVDWLEIDKK</sequence>
<name>A0A4Y9K6I4_9PAST</name>
<evidence type="ECO:0000256" key="1">
    <source>
        <dbReference type="ARBA" id="ARBA00009179"/>
    </source>
</evidence>
<gene>
    <name evidence="8" type="ORF">E4T80_00655</name>
</gene>
<keyword evidence="2 5" id="KW-0645">Protease</keyword>
<dbReference type="AlphaFoldDB" id="A0A4Y9K6I4"/>
<dbReference type="InterPro" id="IPR040573">
    <property type="entry name" value="TSP_N"/>
</dbReference>
<dbReference type="SMART" id="SM00245">
    <property type="entry name" value="TSPc"/>
    <property type="match status" value="1"/>
</dbReference>
<reference evidence="8 9" key="1">
    <citation type="submission" date="2019-03" db="EMBL/GenBank/DDBJ databases">
        <title>Diversity of the mouse oral microbiome.</title>
        <authorList>
            <person name="Joseph S."/>
            <person name="Aduse-Opoku J."/>
            <person name="Curtis M."/>
            <person name="Wade W."/>
            <person name="Hashim A."/>
        </authorList>
    </citation>
    <scope>NUCLEOTIDE SEQUENCE [LARGE SCALE GENOMIC DNA]</scope>
    <source>
        <strain evidence="8 9">WT12</strain>
    </source>
</reference>
<dbReference type="NCBIfam" id="TIGR00225">
    <property type="entry name" value="prc"/>
    <property type="match status" value="1"/>
</dbReference>
<dbReference type="GO" id="GO:0004252">
    <property type="term" value="F:serine-type endopeptidase activity"/>
    <property type="evidence" value="ECO:0007669"/>
    <property type="project" value="UniProtKB-EC"/>
</dbReference>
<dbReference type="CDD" id="cd06782">
    <property type="entry name" value="cpPDZ_CPP-like"/>
    <property type="match status" value="1"/>
</dbReference>
<dbReference type="Proteomes" id="UP000297396">
    <property type="component" value="Unassembled WGS sequence"/>
</dbReference>
<dbReference type="InterPro" id="IPR036034">
    <property type="entry name" value="PDZ_sf"/>
</dbReference>
<organism evidence="8 9">
    <name type="scientific">Muribacter muris</name>
    <dbReference type="NCBI Taxonomy" id="67855"/>
    <lineage>
        <taxon>Bacteria</taxon>
        <taxon>Pseudomonadati</taxon>
        <taxon>Pseudomonadota</taxon>
        <taxon>Gammaproteobacteria</taxon>
        <taxon>Pasteurellales</taxon>
        <taxon>Pasteurellaceae</taxon>
        <taxon>Muribacter</taxon>
    </lineage>
</organism>
<dbReference type="InterPro" id="IPR029045">
    <property type="entry name" value="ClpP/crotonase-like_dom_sf"/>
</dbReference>
<dbReference type="GO" id="GO:0006508">
    <property type="term" value="P:proteolysis"/>
    <property type="evidence" value="ECO:0007669"/>
    <property type="project" value="UniProtKB-KW"/>
</dbReference>
<dbReference type="SMART" id="SM00228">
    <property type="entry name" value="PDZ"/>
    <property type="match status" value="1"/>
</dbReference>
<protein>
    <submittedName>
        <fullName evidence="8">Carboxy terminal-processing peptidase</fullName>
        <ecNumber evidence="8">3.4.21.102</ecNumber>
    </submittedName>
</protein>
<accession>A0A4Y9K6I4</accession>
<evidence type="ECO:0000313" key="8">
    <source>
        <dbReference type="EMBL" id="TFV13388.1"/>
    </source>
</evidence>
<dbReference type="EC" id="3.4.21.102" evidence="8"/>
<dbReference type="SUPFAM" id="SSF52096">
    <property type="entry name" value="ClpP/crotonase"/>
    <property type="match status" value="1"/>
</dbReference>
<dbReference type="GO" id="GO:0007165">
    <property type="term" value="P:signal transduction"/>
    <property type="evidence" value="ECO:0007669"/>
    <property type="project" value="TreeGrafter"/>
</dbReference>
<evidence type="ECO:0000256" key="4">
    <source>
        <dbReference type="ARBA" id="ARBA00022825"/>
    </source>
</evidence>
<evidence type="ECO:0000313" key="9">
    <source>
        <dbReference type="Proteomes" id="UP000297396"/>
    </source>
</evidence>
<dbReference type="FunFam" id="3.90.226.10:FF:000090">
    <property type="entry name" value="Tail-specific protease"/>
    <property type="match status" value="1"/>
</dbReference>
<keyword evidence="4 5" id="KW-0720">Serine protease</keyword>
<dbReference type="PANTHER" id="PTHR32060">
    <property type="entry name" value="TAIL-SPECIFIC PROTEASE"/>
    <property type="match status" value="1"/>
</dbReference>
<dbReference type="EMBL" id="SPPA01000001">
    <property type="protein sequence ID" value="TFV13388.1"/>
    <property type="molecule type" value="Genomic_DNA"/>
</dbReference>
<feature type="domain" description="PDZ" evidence="7">
    <location>
        <begin position="251"/>
        <end position="311"/>
    </location>
</feature>
<evidence type="ECO:0000256" key="3">
    <source>
        <dbReference type="ARBA" id="ARBA00022801"/>
    </source>
</evidence>
<feature type="chain" id="PRO_5021263601" evidence="6">
    <location>
        <begin position="25"/>
        <end position="669"/>
    </location>
</feature>
<dbReference type="GO" id="GO:0030288">
    <property type="term" value="C:outer membrane-bounded periplasmic space"/>
    <property type="evidence" value="ECO:0007669"/>
    <property type="project" value="TreeGrafter"/>
</dbReference>
<proteinExistence type="inferred from homology"/>
<dbReference type="Pfam" id="PF11818">
    <property type="entry name" value="DUF3340"/>
    <property type="match status" value="1"/>
</dbReference>
<dbReference type="InterPro" id="IPR020992">
    <property type="entry name" value="Tail_Prtase_C"/>
</dbReference>
<evidence type="ECO:0000256" key="5">
    <source>
        <dbReference type="RuleBase" id="RU004404"/>
    </source>
</evidence>
<dbReference type="Gene3D" id="2.30.42.10">
    <property type="match status" value="1"/>
</dbReference>
<dbReference type="SUPFAM" id="SSF50156">
    <property type="entry name" value="PDZ domain-like"/>
    <property type="match status" value="1"/>
</dbReference>
<dbReference type="PROSITE" id="PS50106">
    <property type="entry name" value="PDZ"/>
    <property type="match status" value="1"/>
</dbReference>
<dbReference type="Pfam" id="PF00595">
    <property type="entry name" value="PDZ"/>
    <property type="match status" value="1"/>
</dbReference>
<dbReference type="InterPro" id="IPR001478">
    <property type="entry name" value="PDZ"/>
</dbReference>
<dbReference type="InterPro" id="IPR005151">
    <property type="entry name" value="Tail-specific_protease"/>
</dbReference>
<comment type="similarity">
    <text evidence="1 5">Belongs to the peptidase S41A family.</text>
</comment>
<evidence type="ECO:0000256" key="2">
    <source>
        <dbReference type="ARBA" id="ARBA00022670"/>
    </source>
</evidence>
<comment type="caution">
    <text evidence="8">The sequence shown here is derived from an EMBL/GenBank/DDBJ whole genome shotgun (WGS) entry which is preliminary data.</text>
</comment>
<dbReference type="Pfam" id="PF03572">
    <property type="entry name" value="Peptidase_S41"/>
    <property type="match status" value="1"/>
</dbReference>
<dbReference type="PANTHER" id="PTHR32060:SF22">
    <property type="entry name" value="CARBOXYL-TERMINAL-PROCESSING PEPTIDASE 3, CHLOROPLASTIC"/>
    <property type="match status" value="1"/>
</dbReference>
<dbReference type="Gene3D" id="3.30.750.44">
    <property type="match status" value="1"/>
</dbReference>
<dbReference type="InterPro" id="IPR004447">
    <property type="entry name" value="Peptidase_S41A"/>
</dbReference>
<dbReference type="Pfam" id="PF17804">
    <property type="entry name" value="TSP_NTD"/>
    <property type="match status" value="1"/>
</dbReference>
<dbReference type="NCBIfam" id="NF008388">
    <property type="entry name" value="PRK11186.1"/>
    <property type="match status" value="1"/>
</dbReference>